<accession>A0A6M4JCE6</accession>
<feature type="transmembrane region" description="Helical" evidence="7">
    <location>
        <begin position="420"/>
        <end position="443"/>
    </location>
</feature>
<dbReference type="PANTHER" id="PTHR30043">
    <property type="entry name" value="PHOSPHONATES TRANSPORT SYSTEM PERMEASE PROTEIN"/>
    <property type="match status" value="1"/>
</dbReference>
<comment type="similarity">
    <text evidence="7">Belongs to the binding-protein-dependent transport system permease family.</text>
</comment>
<feature type="transmembrane region" description="Helical" evidence="7">
    <location>
        <begin position="106"/>
        <end position="126"/>
    </location>
</feature>
<dbReference type="InterPro" id="IPR000515">
    <property type="entry name" value="MetI-like"/>
</dbReference>
<dbReference type="AlphaFoldDB" id="A0A6M4JCE6"/>
<keyword evidence="3" id="KW-1003">Cell membrane</keyword>
<dbReference type="PROSITE" id="PS50928">
    <property type="entry name" value="ABC_TM1"/>
    <property type="match status" value="2"/>
</dbReference>
<feature type="domain" description="ABC transmembrane type-1" evidence="8">
    <location>
        <begin position="102"/>
        <end position="285"/>
    </location>
</feature>
<keyword evidence="6 7" id="KW-0472">Membrane</keyword>
<feature type="transmembrane region" description="Helical" evidence="7">
    <location>
        <begin position="381"/>
        <end position="408"/>
    </location>
</feature>
<dbReference type="Proteomes" id="UP000502118">
    <property type="component" value="Chromosome"/>
</dbReference>
<evidence type="ECO:0000256" key="3">
    <source>
        <dbReference type="ARBA" id="ARBA00022475"/>
    </source>
</evidence>
<evidence type="ECO:0000259" key="8">
    <source>
        <dbReference type="PROSITE" id="PS50928"/>
    </source>
</evidence>
<protein>
    <submittedName>
        <fullName evidence="9">ABC transporter permease subunit</fullName>
    </submittedName>
</protein>
<feature type="transmembrane region" description="Helical" evidence="7">
    <location>
        <begin position="235"/>
        <end position="255"/>
    </location>
</feature>
<evidence type="ECO:0000313" key="10">
    <source>
        <dbReference type="Proteomes" id="UP000502118"/>
    </source>
</evidence>
<feature type="transmembrane region" description="Helical" evidence="7">
    <location>
        <begin position="170"/>
        <end position="187"/>
    </location>
</feature>
<gene>
    <name evidence="9" type="ORF">HLA92_00545</name>
</gene>
<proteinExistence type="inferred from homology"/>
<dbReference type="GO" id="GO:0005886">
    <property type="term" value="C:plasma membrane"/>
    <property type="evidence" value="ECO:0007669"/>
    <property type="project" value="UniProtKB-SubCell"/>
</dbReference>
<feature type="transmembrane region" description="Helical" evidence="7">
    <location>
        <begin position="323"/>
        <end position="344"/>
    </location>
</feature>
<reference evidence="9 10" key="1">
    <citation type="submission" date="2020-05" db="EMBL/GenBank/DDBJ databases">
        <title>Novel Mycoplasma species detected in Mirounga angustirostris (northern elephant seal) from the USA.</title>
        <authorList>
            <person name="Volokhov D.V."/>
        </authorList>
    </citation>
    <scope>NUCLEOTIDE SEQUENCE [LARGE SCALE GENOMIC DNA]</scope>
    <source>
        <strain evidence="9 10">Mirounga ES2806-NAS</strain>
    </source>
</reference>
<dbReference type="GO" id="GO:0055085">
    <property type="term" value="P:transmembrane transport"/>
    <property type="evidence" value="ECO:0007669"/>
    <property type="project" value="InterPro"/>
</dbReference>
<name>A0A6M4JCE6_9MOLU</name>
<dbReference type="KEGG" id="mmio:HLA92_00545"/>
<feature type="transmembrane region" description="Helical" evidence="7">
    <location>
        <begin position="550"/>
        <end position="571"/>
    </location>
</feature>
<dbReference type="Pfam" id="PF00528">
    <property type="entry name" value="BPD_transp_1"/>
    <property type="match status" value="1"/>
</dbReference>
<evidence type="ECO:0000256" key="1">
    <source>
        <dbReference type="ARBA" id="ARBA00004651"/>
    </source>
</evidence>
<evidence type="ECO:0000256" key="4">
    <source>
        <dbReference type="ARBA" id="ARBA00022692"/>
    </source>
</evidence>
<dbReference type="InterPro" id="IPR035906">
    <property type="entry name" value="MetI-like_sf"/>
</dbReference>
<dbReference type="EMBL" id="CP053097">
    <property type="protein sequence ID" value="QJR43938.1"/>
    <property type="molecule type" value="Genomic_DNA"/>
</dbReference>
<evidence type="ECO:0000256" key="5">
    <source>
        <dbReference type="ARBA" id="ARBA00022989"/>
    </source>
</evidence>
<evidence type="ECO:0000256" key="7">
    <source>
        <dbReference type="RuleBase" id="RU363032"/>
    </source>
</evidence>
<evidence type="ECO:0000256" key="2">
    <source>
        <dbReference type="ARBA" id="ARBA00022448"/>
    </source>
</evidence>
<dbReference type="PANTHER" id="PTHR30043:SF1">
    <property type="entry name" value="ABC TRANSPORT SYSTEM PERMEASE PROTEIN P69"/>
    <property type="match status" value="1"/>
</dbReference>
<feature type="transmembrane region" description="Helical" evidence="7">
    <location>
        <begin position="267"/>
        <end position="288"/>
    </location>
</feature>
<feature type="transmembrane region" description="Helical" evidence="7">
    <location>
        <begin position="147"/>
        <end position="164"/>
    </location>
</feature>
<feature type="transmembrane region" description="Helical" evidence="7">
    <location>
        <begin position="449"/>
        <end position="469"/>
    </location>
</feature>
<feature type="domain" description="ABC transmembrane type-1" evidence="8">
    <location>
        <begin position="384"/>
        <end position="568"/>
    </location>
</feature>
<dbReference type="Gene3D" id="1.10.3720.10">
    <property type="entry name" value="MetI-like"/>
    <property type="match status" value="2"/>
</dbReference>
<evidence type="ECO:0000256" key="6">
    <source>
        <dbReference type="ARBA" id="ARBA00023136"/>
    </source>
</evidence>
<keyword evidence="2 7" id="KW-0813">Transport</keyword>
<dbReference type="SUPFAM" id="SSF161098">
    <property type="entry name" value="MetI-like"/>
    <property type="match status" value="2"/>
</dbReference>
<feature type="transmembrane region" description="Helical" evidence="7">
    <location>
        <begin position="37"/>
        <end position="57"/>
    </location>
</feature>
<keyword evidence="4 7" id="KW-0812">Transmembrane</keyword>
<comment type="subcellular location">
    <subcellularLocation>
        <location evidence="1 7">Cell membrane</location>
        <topology evidence="1 7">Multi-pass membrane protein</topology>
    </subcellularLocation>
</comment>
<dbReference type="RefSeq" id="WP_171112480.1">
    <property type="nucleotide sequence ID" value="NZ_CP053097.1"/>
</dbReference>
<sequence>MQQTMFKFKRVKTNIIEYFSPKFIDINGQKVTKKFPFLLISTILASIIIVILLFIRIKPDFQNSKTFGSLLANFFDLSTNAEIGEKNDITAADTAKESLRLLWQTISYSILGTILGIVISIPIALLSSKNFIKTPLIYLPMRAFMSVIRTIPPIVYAYIIYFILSPSLVASISIAIFVTSLMAKWLYEDLDTYDVSSYYGLQSIGNKKLIAFKTSILPYLMKRIVSYGFYSFEMVVRFAAILSIIGIATIGQLMADEYAVPRNFGHLSIAIWILIAFMIILEFFTFFVKKWILDYRAKHPKINENADFETRLKQLKQQKPKNIYIKVIVSILVFALFITSLFSIDFTLANREGLSYFREGINNLFHPNWSVFQWDSGDNPIILGFEALAIAILASIIGLFLSLILGILASRKITGTYVSLIFKFMIISLRAIPTFTYALIFLLWQKDSIIWAGVLALGIHSIGMLGKLINESVDKIDDKLFQSLDSVGCSTWTKIRVGVLKEILPQTLSNFLYRIEINFKSTVVIGAVGACDYGQQINIYSIDINNWNSLSSYLIFTIVLLLIIEQISNILRKKIMYGYFFEENTFFKKLLRTKLLAKSLAISAYSKIPFIYDNRIAKFEIAKFRNFLNNKYCLDKTLNLKDSKTISEQHKLVIKEFKQQNHLILLDVKEIKKTAFLTNWKENSRQLANWKIFKKLKYALRAADKSVSKYFETKSQETLSYVNK</sequence>
<evidence type="ECO:0000313" key="9">
    <source>
        <dbReference type="EMBL" id="QJR43938.1"/>
    </source>
</evidence>
<keyword evidence="10" id="KW-1185">Reference proteome</keyword>
<organism evidence="9 10">
    <name type="scientific">Mycoplasma miroungirhinis</name>
    <dbReference type="NCBI Taxonomy" id="754516"/>
    <lineage>
        <taxon>Bacteria</taxon>
        <taxon>Bacillati</taxon>
        <taxon>Mycoplasmatota</taxon>
        <taxon>Mollicutes</taxon>
        <taxon>Mycoplasmataceae</taxon>
        <taxon>Mycoplasma</taxon>
    </lineage>
</organism>
<keyword evidence="5 7" id="KW-1133">Transmembrane helix</keyword>
<dbReference type="CDD" id="cd06261">
    <property type="entry name" value="TM_PBP2"/>
    <property type="match status" value="1"/>
</dbReference>